<dbReference type="GO" id="GO:0071456">
    <property type="term" value="P:cellular response to hypoxia"/>
    <property type="evidence" value="ECO:0007669"/>
    <property type="project" value="TreeGrafter"/>
</dbReference>
<dbReference type="PANTHER" id="PTHR23043:SF17">
    <property type="entry name" value="PROTEIN SIMILAR"/>
    <property type="match status" value="1"/>
</dbReference>
<evidence type="ECO:0000256" key="1">
    <source>
        <dbReference type="ARBA" id="ARBA00004123"/>
    </source>
</evidence>
<dbReference type="InterPro" id="IPR011598">
    <property type="entry name" value="bHLH_dom"/>
</dbReference>
<dbReference type="EMBL" id="CAJGYM010000011">
    <property type="protein sequence ID" value="CAD6189538.1"/>
    <property type="molecule type" value="Genomic_DNA"/>
</dbReference>
<dbReference type="PROSITE" id="PS50112">
    <property type="entry name" value="PAS"/>
    <property type="match status" value="1"/>
</dbReference>
<dbReference type="PROSITE" id="PS50888">
    <property type="entry name" value="BHLH"/>
    <property type="match status" value="1"/>
</dbReference>
<dbReference type="InterPro" id="IPR013767">
    <property type="entry name" value="PAS_fold"/>
</dbReference>
<dbReference type="OrthoDB" id="6021714at2759"/>
<proteinExistence type="predicted"/>
<keyword evidence="2" id="KW-0677">Repeat</keyword>
<dbReference type="CDD" id="cd00130">
    <property type="entry name" value="PAS"/>
    <property type="match status" value="2"/>
</dbReference>
<evidence type="ECO:0000313" key="9">
    <source>
        <dbReference type="EMBL" id="CAD6189538.1"/>
    </source>
</evidence>
<accession>A0A8S1H421</accession>
<keyword evidence="4" id="KW-0804">Transcription</keyword>
<dbReference type="GO" id="GO:0000977">
    <property type="term" value="F:RNA polymerase II transcription regulatory region sequence-specific DNA binding"/>
    <property type="evidence" value="ECO:0007669"/>
    <property type="project" value="TreeGrafter"/>
</dbReference>
<comment type="subcellular location">
    <subcellularLocation>
        <location evidence="1">Nucleus</location>
    </subcellularLocation>
</comment>
<dbReference type="GO" id="GO:0046983">
    <property type="term" value="F:protein dimerization activity"/>
    <property type="evidence" value="ECO:0007669"/>
    <property type="project" value="InterPro"/>
</dbReference>
<evidence type="ECO:0000256" key="4">
    <source>
        <dbReference type="ARBA" id="ARBA00023163"/>
    </source>
</evidence>
<keyword evidence="10" id="KW-1185">Reference proteome</keyword>
<dbReference type="Proteomes" id="UP000835052">
    <property type="component" value="Unassembled WGS sequence"/>
</dbReference>
<sequence>MEDNRKRNIERRRETSRYAARDRRGKETEIFNDLKDVVPIVSDGPAAHLDRIALLRVGATFCRLHKTASNVLKTSLGKEFVETWDEDMVSECLDGFILIADSDGSILYITESVNIYLGLTQTDLTGRSLREFFHPTDYDHFLKLSAKLNTPRHLDCLVGVNVVFRMKTVISPRGRCLNLKSALFKPISFMVHAKRSTGGHVLLMQGATIPAGQGTINSNASALTKYSEQSSGTFMTRHTCDMMISYVSDRLSYVLKVDGKSLIGTSFYQLVHPDDIAILAPSMKELFAKTHVRTPYYRLTAANKSTAWIQTEATTVSHTTKGQKGQYVICVHYVLGIQKESEKMLSNGTVVRVNVKTELDDSLEYVGRQPEIVECVDFTPLVGIDDVFDAETLNPCLGVSSDESSSSSENGSGAESIDDALHWLFRPDPSGPAPEVQSRFGGAAPPDDPSLASAQFLVDQQDRRPFYGQAAGQTGDQSYSPLAEGVSQCAIGGPAGVEPGPRRGGNPGPLGCGGAADRPRRLSAIQTSDTLAMSSVDVRVGERPVADLFPTLPPAHPQPPQQLQMTQNFNQPIICDDLQWEEPDLSGLAPFVDCSEMEQLGGDLPNDFFLELGIKDWRPVTPSMVPAAVAVKAPLSPTSPPAKRNYQNSYDAWNSGCQYHPDFEPYWQSQPQQSSWQPTYSANPNFNPAFPNS</sequence>
<dbReference type="Pfam" id="PF00989">
    <property type="entry name" value="PAS"/>
    <property type="match status" value="1"/>
</dbReference>
<keyword evidence="5" id="KW-0539">Nucleus</keyword>
<organism evidence="9 10">
    <name type="scientific">Caenorhabditis auriculariae</name>
    <dbReference type="NCBI Taxonomy" id="2777116"/>
    <lineage>
        <taxon>Eukaryota</taxon>
        <taxon>Metazoa</taxon>
        <taxon>Ecdysozoa</taxon>
        <taxon>Nematoda</taxon>
        <taxon>Chromadorea</taxon>
        <taxon>Rhabditida</taxon>
        <taxon>Rhabditina</taxon>
        <taxon>Rhabditomorpha</taxon>
        <taxon>Rhabditoidea</taxon>
        <taxon>Rhabditidae</taxon>
        <taxon>Peloderinae</taxon>
        <taxon>Caenorhabditis</taxon>
    </lineage>
</organism>
<dbReference type="GO" id="GO:0005634">
    <property type="term" value="C:nucleus"/>
    <property type="evidence" value="ECO:0007669"/>
    <property type="project" value="UniProtKB-SubCell"/>
</dbReference>
<protein>
    <submittedName>
        <fullName evidence="9">Uncharacterized protein</fullName>
    </submittedName>
</protein>
<dbReference type="Pfam" id="PF14598">
    <property type="entry name" value="PAS_11"/>
    <property type="match status" value="1"/>
</dbReference>
<comment type="caution">
    <text evidence="9">The sequence shown here is derived from an EMBL/GenBank/DDBJ whole genome shotgun (WGS) entry which is preliminary data.</text>
</comment>
<dbReference type="SUPFAM" id="SSF55785">
    <property type="entry name" value="PYP-like sensor domain (PAS domain)"/>
    <property type="match status" value="2"/>
</dbReference>
<gene>
    <name evidence="9" type="ORF">CAUJ_LOCUS5457</name>
</gene>
<dbReference type="Gene3D" id="3.30.450.20">
    <property type="entry name" value="PAS domain"/>
    <property type="match status" value="2"/>
</dbReference>
<feature type="region of interest" description="Disordered" evidence="6">
    <location>
        <begin position="423"/>
        <end position="451"/>
    </location>
</feature>
<name>A0A8S1H421_9PELO</name>
<evidence type="ECO:0000313" key="10">
    <source>
        <dbReference type="Proteomes" id="UP000835052"/>
    </source>
</evidence>
<evidence type="ECO:0000256" key="5">
    <source>
        <dbReference type="ARBA" id="ARBA00023242"/>
    </source>
</evidence>
<dbReference type="GO" id="GO:0010557">
    <property type="term" value="P:positive regulation of macromolecule biosynthetic process"/>
    <property type="evidence" value="ECO:0007669"/>
    <property type="project" value="UniProtKB-ARBA"/>
</dbReference>
<evidence type="ECO:0000256" key="6">
    <source>
        <dbReference type="SAM" id="MobiDB-lite"/>
    </source>
</evidence>
<dbReference type="GO" id="GO:0000981">
    <property type="term" value="F:DNA-binding transcription factor activity, RNA polymerase II-specific"/>
    <property type="evidence" value="ECO:0007669"/>
    <property type="project" value="TreeGrafter"/>
</dbReference>
<dbReference type="SMART" id="SM00091">
    <property type="entry name" value="PAS"/>
    <property type="match status" value="2"/>
</dbReference>
<dbReference type="InterPro" id="IPR000014">
    <property type="entry name" value="PAS"/>
</dbReference>
<dbReference type="PANTHER" id="PTHR23043">
    <property type="entry name" value="HYPOXIA-INDUCIBLE FACTOR 1 ALPHA"/>
    <property type="match status" value="1"/>
</dbReference>
<reference evidence="9" key="1">
    <citation type="submission" date="2020-10" db="EMBL/GenBank/DDBJ databases">
        <authorList>
            <person name="Kikuchi T."/>
        </authorList>
    </citation>
    <scope>NUCLEOTIDE SEQUENCE</scope>
    <source>
        <strain evidence="9">NKZ352</strain>
    </source>
</reference>
<feature type="domain" description="PAS" evidence="7">
    <location>
        <begin position="85"/>
        <end position="139"/>
    </location>
</feature>
<evidence type="ECO:0000259" key="8">
    <source>
        <dbReference type="PROSITE" id="PS50888"/>
    </source>
</evidence>
<evidence type="ECO:0000259" key="7">
    <source>
        <dbReference type="PROSITE" id="PS50112"/>
    </source>
</evidence>
<evidence type="ECO:0000256" key="2">
    <source>
        <dbReference type="ARBA" id="ARBA00022737"/>
    </source>
</evidence>
<dbReference type="AlphaFoldDB" id="A0A8S1H421"/>
<dbReference type="InterPro" id="IPR035965">
    <property type="entry name" value="PAS-like_dom_sf"/>
</dbReference>
<feature type="domain" description="BHLH" evidence="8">
    <location>
        <begin position="11"/>
        <end position="65"/>
    </location>
</feature>
<keyword evidence="3" id="KW-0805">Transcription regulation</keyword>
<evidence type="ECO:0000256" key="3">
    <source>
        <dbReference type="ARBA" id="ARBA00023015"/>
    </source>
</evidence>
<dbReference type="Pfam" id="PF23171">
    <property type="entry name" value="bHLH_HIF1A"/>
    <property type="match status" value="1"/>
</dbReference>
<feature type="region of interest" description="Disordered" evidence="6">
    <location>
        <begin position="668"/>
        <end position="693"/>
    </location>
</feature>